<evidence type="ECO:0000256" key="9">
    <source>
        <dbReference type="ARBA" id="ARBA00022729"/>
    </source>
</evidence>
<keyword evidence="17" id="KW-0968">Cytoplasmic vesicle</keyword>
<evidence type="ECO:0000256" key="18">
    <source>
        <dbReference type="SAM" id="MobiDB-lite"/>
    </source>
</evidence>
<feature type="compositionally biased region" description="Low complexity" evidence="18">
    <location>
        <begin position="190"/>
        <end position="199"/>
    </location>
</feature>
<keyword evidence="11 19" id="KW-1133">Transmembrane helix</keyword>
<evidence type="ECO:0000259" key="20">
    <source>
        <dbReference type="PROSITE" id="PS51914"/>
    </source>
</evidence>
<comment type="subcellular location">
    <subcellularLocation>
        <location evidence="2">Cytoplasmic vesicle membrane</location>
        <topology evidence="2">Single-pass type I membrane protein</topology>
    </subcellularLocation>
    <subcellularLocation>
        <location evidence="4">Golgi apparatus membrane</location>
        <topology evidence="4">Single-pass type I membrane protein</topology>
    </subcellularLocation>
    <subcellularLocation>
        <location evidence="1">Mitochondrion membrane</location>
        <topology evidence="1">Single-pass membrane protein</topology>
    </subcellularLocation>
    <subcellularLocation>
        <location evidence="3">Preautophagosomal structure membrane</location>
        <topology evidence="3">Single-pass type I membrane protein</topology>
    </subcellularLocation>
</comment>
<feature type="region of interest" description="Disordered" evidence="18">
    <location>
        <begin position="190"/>
        <end position="209"/>
    </location>
</feature>
<evidence type="ECO:0000313" key="22">
    <source>
        <dbReference type="Proteomes" id="UP001151295"/>
    </source>
</evidence>
<evidence type="ECO:0000256" key="5">
    <source>
        <dbReference type="ARBA" id="ARBA00005363"/>
    </source>
</evidence>
<dbReference type="PROSITE" id="PS51914">
    <property type="entry name" value="MRH"/>
    <property type="match status" value="1"/>
</dbReference>
<keyword evidence="12" id="KW-0072">Autophagy</keyword>
<dbReference type="Proteomes" id="UP001151295">
    <property type="component" value="Unassembled WGS sequence"/>
</dbReference>
<name>A0ABQ8PTB5_9FUNG</name>
<gene>
    <name evidence="21" type="primary">MRL1</name>
    <name evidence="21" type="ORF">EDC05_000980</name>
</gene>
<evidence type="ECO:0000256" key="10">
    <source>
        <dbReference type="ARBA" id="ARBA00022927"/>
    </source>
</evidence>
<evidence type="ECO:0000256" key="13">
    <source>
        <dbReference type="ARBA" id="ARBA00023034"/>
    </source>
</evidence>
<evidence type="ECO:0000256" key="16">
    <source>
        <dbReference type="ARBA" id="ARBA00023157"/>
    </source>
</evidence>
<reference evidence="21" key="1">
    <citation type="submission" date="2022-07" db="EMBL/GenBank/DDBJ databases">
        <title>Phylogenomic reconstructions and comparative analyses of Kickxellomycotina fungi.</title>
        <authorList>
            <person name="Reynolds N.K."/>
            <person name="Stajich J.E."/>
            <person name="Barry K."/>
            <person name="Grigoriev I.V."/>
            <person name="Crous P."/>
            <person name="Smith M.E."/>
        </authorList>
    </citation>
    <scope>NUCLEOTIDE SEQUENCE</scope>
    <source>
        <strain evidence="21">BCRC 34882</strain>
    </source>
</reference>
<feature type="domain" description="MRH" evidence="20">
    <location>
        <begin position="49"/>
        <end position="188"/>
    </location>
</feature>
<dbReference type="Gene3D" id="2.70.130.10">
    <property type="entry name" value="Mannose-6-phosphate receptor binding domain"/>
    <property type="match status" value="1"/>
</dbReference>
<evidence type="ECO:0000256" key="3">
    <source>
        <dbReference type="ARBA" id="ARBA00004472"/>
    </source>
</evidence>
<accession>A0ABQ8PTB5</accession>
<comment type="similarity">
    <text evidence="5">Belongs to the ATG27 family.</text>
</comment>
<evidence type="ECO:0000256" key="6">
    <source>
        <dbReference type="ARBA" id="ARBA00013776"/>
    </source>
</evidence>
<evidence type="ECO:0000256" key="17">
    <source>
        <dbReference type="ARBA" id="ARBA00023329"/>
    </source>
</evidence>
<evidence type="ECO:0000256" key="4">
    <source>
        <dbReference type="ARBA" id="ARBA00004614"/>
    </source>
</evidence>
<keyword evidence="15 19" id="KW-0472">Membrane</keyword>
<evidence type="ECO:0000256" key="12">
    <source>
        <dbReference type="ARBA" id="ARBA00023006"/>
    </source>
</evidence>
<evidence type="ECO:0000256" key="15">
    <source>
        <dbReference type="ARBA" id="ARBA00023136"/>
    </source>
</evidence>
<keyword evidence="7" id="KW-0813">Transport</keyword>
<keyword evidence="21" id="KW-0675">Receptor</keyword>
<comment type="caution">
    <text evidence="21">The sequence shown here is derived from an EMBL/GenBank/DDBJ whole genome shotgun (WGS) entry which is preliminary data.</text>
</comment>
<organism evidence="21 22">
    <name type="scientific">Coemansia umbellata</name>
    <dbReference type="NCBI Taxonomy" id="1424467"/>
    <lineage>
        <taxon>Eukaryota</taxon>
        <taxon>Fungi</taxon>
        <taxon>Fungi incertae sedis</taxon>
        <taxon>Zoopagomycota</taxon>
        <taxon>Kickxellomycotina</taxon>
        <taxon>Kickxellomycetes</taxon>
        <taxon>Kickxellales</taxon>
        <taxon>Kickxellaceae</taxon>
        <taxon>Coemansia</taxon>
    </lineage>
</organism>
<dbReference type="PANTHER" id="PTHR15071">
    <property type="entry name" value="MANNOSE-6-PHOSPHATE RECEPTOR FAMILY MEMBER"/>
    <property type="match status" value="1"/>
</dbReference>
<dbReference type="InterPro" id="IPR018939">
    <property type="entry name" value="Autophagy-rel_prot_27"/>
</dbReference>
<proteinExistence type="inferred from homology"/>
<keyword evidence="16" id="KW-1015">Disulfide bond</keyword>
<dbReference type="SUPFAM" id="SSF50911">
    <property type="entry name" value="Mannose 6-phosphate receptor domain"/>
    <property type="match status" value="1"/>
</dbReference>
<evidence type="ECO:0000256" key="1">
    <source>
        <dbReference type="ARBA" id="ARBA00004304"/>
    </source>
</evidence>
<keyword evidence="13" id="KW-0333">Golgi apparatus</keyword>
<keyword evidence="14" id="KW-0496">Mitochondrion</keyword>
<dbReference type="InterPro" id="IPR009011">
    <property type="entry name" value="Man6P_isomerase_rcpt-bd_dom_sf"/>
</dbReference>
<evidence type="ECO:0000256" key="14">
    <source>
        <dbReference type="ARBA" id="ARBA00023128"/>
    </source>
</evidence>
<protein>
    <recommendedName>
        <fullName evidence="6">Autophagy-related protein 27</fullName>
    </recommendedName>
</protein>
<keyword evidence="22" id="KW-1185">Reference proteome</keyword>
<keyword evidence="9" id="KW-0732">Signal</keyword>
<feature type="transmembrane region" description="Helical" evidence="19">
    <location>
        <begin position="220"/>
        <end position="241"/>
    </location>
</feature>
<evidence type="ECO:0000256" key="8">
    <source>
        <dbReference type="ARBA" id="ARBA00022692"/>
    </source>
</evidence>
<dbReference type="InterPro" id="IPR044865">
    <property type="entry name" value="MRH_dom"/>
</dbReference>
<dbReference type="PANTHER" id="PTHR15071:SF0">
    <property type="entry name" value="MANNOSE 6-PHOSPHATE RECEPTOR-LIKE PROTEIN 1"/>
    <property type="match status" value="1"/>
</dbReference>
<keyword evidence="10" id="KW-0653">Protein transport</keyword>
<dbReference type="EMBL" id="JANBQD010000006">
    <property type="protein sequence ID" value="KAJ1995428.1"/>
    <property type="molecule type" value="Genomic_DNA"/>
</dbReference>
<sequence>MASLRNVPVADFILGNGWVPGSTRRVVIREQDSTWNVARDDRSIAEAQSECTVRNVLGQAVYDLRSFKLNNSSSYTVDGLDTGFTFKLNVCGPLPGLDSEGIAAQWQQGGRVGSLGQTSTKLRLRGENLILEYVGGEECPNAPQKRQSALLTFICDKSVGGYGYPEFISEWDQCAFMFLWRTPAACPSSTNTTDNSNDAADNDAADTVDDDGARGASRGAVVFIVLFVLGSVYMLGGFLYNRVLNLSSHLRGIEQLPNYRFWYGTYLFGKKTLVGTANGLSSIIDRINGQRRGLIRIDSAEFNMRNEIFHSVSDYHNEDEEYGGYNEERALPRTS</sequence>
<evidence type="ECO:0000256" key="19">
    <source>
        <dbReference type="SAM" id="Phobius"/>
    </source>
</evidence>
<dbReference type="Pfam" id="PF09451">
    <property type="entry name" value="ATG27"/>
    <property type="match status" value="1"/>
</dbReference>
<dbReference type="SMART" id="SM01404">
    <property type="entry name" value="CIMR"/>
    <property type="match status" value="1"/>
</dbReference>
<evidence type="ECO:0000313" key="21">
    <source>
        <dbReference type="EMBL" id="KAJ1995428.1"/>
    </source>
</evidence>
<feature type="compositionally biased region" description="Acidic residues" evidence="18">
    <location>
        <begin position="200"/>
        <end position="209"/>
    </location>
</feature>
<keyword evidence="8 19" id="KW-0812">Transmembrane</keyword>
<evidence type="ECO:0000256" key="2">
    <source>
        <dbReference type="ARBA" id="ARBA00004358"/>
    </source>
</evidence>
<evidence type="ECO:0000256" key="11">
    <source>
        <dbReference type="ARBA" id="ARBA00022989"/>
    </source>
</evidence>
<evidence type="ECO:0000256" key="7">
    <source>
        <dbReference type="ARBA" id="ARBA00022448"/>
    </source>
</evidence>